<sequence length="58" mass="6521">MASNQRPPDTENPDEALMPGEVERDNDALRPNGPAKRRADINPDDQDLDDLKENGRHL</sequence>
<dbReference type="AlphaFoldDB" id="A0A5E7DWM6"/>
<accession>A0A5E7DWM6</accession>
<dbReference type="Proteomes" id="UP000379480">
    <property type="component" value="Unassembled WGS sequence"/>
</dbReference>
<proteinExistence type="predicted"/>
<evidence type="ECO:0000256" key="1">
    <source>
        <dbReference type="SAM" id="MobiDB-lite"/>
    </source>
</evidence>
<gene>
    <name evidence="2" type="ORF">PS723_03590</name>
</gene>
<protein>
    <submittedName>
        <fullName evidence="2">Uncharacterized protein</fullName>
    </submittedName>
</protein>
<reference evidence="2 3" key="1">
    <citation type="submission" date="2019-09" db="EMBL/GenBank/DDBJ databases">
        <authorList>
            <person name="Chandra G."/>
            <person name="Truman W A."/>
        </authorList>
    </citation>
    <scope>NUCLEOTIDE SEQUENCE [LARGE SCALE GENOMIC DNA]</scope>
    <source>
        <strain evidence="2">PS723</strain>
    </source>
</reference>
<dbReference type="RefSeq" id="WP_191636204.1">
    <property type="nucleotide sequence ID" value="NZ_CABVHY010000017.1"/>
</dbReference>
<feature type="region of interest" description="Disordered" evidence="1">
    <location>
        <begin position="1"/>
        <end position="58"/>
    </location>
</feature>
<feature type="compositionally biased region" description="Basic and acidic residues" evidence="1">
    <location>
        <begin position="49"/>
        <end position="58"/>
    </location>
</feature>
<name>A0A5E7DWM6_PSEFL</name>
<dbReference type="EMBL" id="CABVHY010000017">
    <property type="protein sequence ID" value="VVO13184.1"/>
    <property type="molecule type" value="Genomic_DNA"/>
</dbReference>
<evidence type="ECO:0000313" key="2">
    <source>
        <dbReference type="EMBL" id="VVO13184.1"/>
    </source>
</evidence>
<organism evidence="2 3">
    <name type="scientific">Pseudomonas fluorescens</name>
    <dbReference type="NCBI Taxonomy" id="294"/>
    <lineage>
        <taxon>Bacteria</taxon>
        <taxon>Pseudomonadati</taxon>
        <taxon>Pseudomonadota</taxon>
        <taxon>Gammaproteobacteria</taxon>
        <taxon>Pseudomonadales</taxon>
        <taxon>Pseudomonadaceae</taxon>
        <taxon>Pseudomonas</taxon>
    </lineage>
</organism>
<evidence type="ECO:0000313" key="3">
    <source>
        <dbReference type="Proteomes" id="UP000379480"/>
    </source>
</evidence>